<dbReference type="InterPro" id="IPR038706">
    <property type="entry name" value="Type_VI_SciN-like_sf"/>
</dbReference>
<name>A0AAE3VLK1_9HYPH</name>
<dbReference type="Gene3D" id="2.60.40.4150">
    <property type="entry name" value="Type VI secretion system, lipoprotein SciN"/>
    <property type="match status" value="1"/>
</dbReference>
<gene>
    <name evidence="1" type="ORF">J2S73_000733</name>
</gene>
<keyword evidence="2" id="KW-1185">Reference proteome</keyword>
<dbReference type="RefSeq" id="WP_306884069.1">
    <property type="nucleotide sequence ID" value="NZ_JAUSUL010000001.1"/>
</dbReference>
<organism evidence="1 2">
    <name type="scientific">Amorphus orientalis</name>
    <dbReference type="NCBI Taxonomy" id="649198"/>
    <lineage>
        <taxon>Bacteria</taxon>
        <taxon>Pseudomonadati</taxon>
        <taxon>Pseudomonadota</taxon>
        <taxon>Alphaproteobacteria</taxon>
        <taxon>Hyphomicrobiales</taxon>
        <taxon>Amorphaceae</taxon>
        <taxon>Amorphus</taxon>
    </lineage>
</organism>
<dbReference type="AlphaFoldDB" id="A0AAE3VLK1"/>
<proteinExistence type="predicted"/>
<dbReference type="PANTHER" id="PTHR37625">
    <property type="entry name" value="OUTER MEMBRANE LIPOPROTEIN-RELATED"/>
    <property type="match status" value="1"/>
</dbReference>
<dbReference type="EMBL" id="JAUSUL010000001">
    <property type="protein sequence ID" value="MDQ0314296.1"/>
    <property type="molecule type" value="Genomic_DNA"/>
</dbReference>
<evidence type="ECO:0000313" key="1">
    <source>
        <dbReference type="EMBL" id="MDQ0314296.1"/>
    </source>
</evidence>
<evidence type="ECO:0000313" key="2">
    <source>
        <dbReference type="Proteomes" id="UP001229244"/>
    </source>
</evidence>
<dbReference type="Proteomes" id="UP001229244">
    <property type="component" value="Unassembled WGS sequence"/>
</dbReference>
<dbReference type="Pfam" id="PF12790">
    <property type="entry name" value="T6SS-SciN"/>
    <property type="match status" value="1"/>
</dbReference>
<reference evidence="1" key="1">
    <citation type="submission" date="2023-07" db="EMBL/GenBank/DDBJ databases">
        <title>Genomic Encyclopedia of Type Strains, Phase IV (KMG-IV): sequencing the most valuable type-strain genomes for metagenomic binning, comparative biology and taxonomic classification.</title>
        <authorList>
            <person name="Goeker M."/>
        </authorList>
    </citation>
    <scope>NUCLEOTIDE SEQUENCE</scope>
    <source>
        <strain evidence="1">DSM 21202</strain>
    </source>
</reference>
<dbReference type="NCBIfam" id="TIGR03352">
    <property type="entry name" value="VI_chp_3"/>
    <property type="match status" value="1"/>
</dbReference>
<sequence>MSFAFASRRPAALAVLMALSVVLAGCGGGLFKKSPTTLNITMSANAQLNPNVDDEPSPVVVRIYELKSAQSFNQAEFFQLYDDDTKTLGPDLVAKTEYEIAPGTTKKIKKTTPDETAYIAVLAGFRDIDSATWRASAAVTKNKENIVTVTLTSLAVSLSAGEKKALGVF</sequence>
<accession>A0AAE3VLK1</accession>
<dbReference type="InterPro" id="IPR017734">
    <property type="entry name" value="T6SS_SciN"/>
</dbReference>
<protein>
    <submittedName>
        <fullName evidence="1">Type VI secretion system protein VasD</fullName>
    </submittedName>
</protein>
<dbReference type="PANTHER" id="PTHR37625:SF4">
    <property type="entry name" value="OUTER MEMBRANE LIPOPROTEIN"/>
    <property type="match status" value="1"/>
</dbReference>
<comment type="caution">
    <text evidence="1">The sequence shown here is derived from an EMBL/GenBank/DDBJ whole genome shotgun (WGS) entry which is preliminary data.</text>
</comment>